<name>A0A9K3L6Y6_9STRA</name>
<evidence type="ECO:0000313" key="3">
    <source>
        <dbReference type="EMBL" id="KAG7356825.1"/>
    </source>
</evidence>
<evidence type="ECO:0000256" key="2">
    <source>
        <dbReference type="SAM" id="Phobius"/>
    </source>
</evidence>
<accession>A0A9K3L6Y6</accession>
<feature type="transmembrane region" description="Helical" evidence="2">
    <location>
        <begin position="20"/>
        <end position="41"/>
    </location>
</feature>
<reference evidence="3" key="1">
    <citation type="journal article" date="2021" name="Sci. Rep.">
        <title>Diploid genomic architecture of Nitzschia inconspicua, an elite biomass production diatom.</title>
        <authorList>
            <person name="Oliver A."/>
            <person name="Podell S."/>
            <person name="Pinowska A."/>
            <person name="Traller J.C."/>
            <person name="Smith S.R."/>
            <person name="McClure R."/>
            <person name="Beliaev A."/>
            <person name="Bohutskyi P."/>
            <person name="Hill E.A."/>
            <person name="Rabines A."/>
            <person name="Zheng H."/>
            <person name="Allen L.Z."/>
            <person name="Kuo A."/>
            <person name="Grigoriev I.V."/>
            <person name="Allen A.E."/>
            <person name="Hazlebeck D."/>
            <person name="Allen E.E."/>
        </authorList>
    </citation>
    <scope>NUCLEOTIDE SEQUENCE</scope>
    <source>
        <strain evidence="3">Hildebrandi</strain>
    </source>
</reference>
<sequence length="661" mass="72986">MATQPFLRRQRIPGMKRRCVRAIGIFFVSSLVIVTEVWSFVPVFPIRLTSSLVVDPPTATATTSLLATVIITNSTIDTTSTSPFPKKKNGRNTIRTSTRVRYPGKGAVTASNIKKRIGGYTSLSTPLVERMAKQPSSKNSAAVHRPPPVAAANIKTHSLILGDSKKKDQKKMVMQPTKKTPQHEEFQWLNWVYYQWKNTTPGQLTDEAIVRQMIAAIPHWARRKSLSAAERAEELLERLVVEALAGNPHLTGACSLLTVSEFNKAMDAHGKIGNPSGVQRILRRMESLQRGGIPGDSGVFAHLRPDAFSMSILATALAKSRAPDAAQKAEAILHYMDLNDLVPNTVTYNAILNAIAVGNQVDKALKAEDLVQQMKERCEKGQPCEPDVYTYQSLIQAWSKTTLPGAPQKAEEILWYMDVASEQNDKLTPNAYCFTTVIHCWARSSEKNRARSAYNLLNTLMKRSQDISINPKKANQLRPNVKTFTAVLNACARPSDVVEALDAFAIAKLTMAELSVGVYGHPNFLSYAAFLSVCATALEAGPKRDRIVRETFKKCVEAGEVGTIVVEKLHAAASLDLLNELVGTHRNENGEIQVPQEWKANVKGEKASSFFIRTPKVTDKVVSTVSKSSQQRFGVVQQYQDRLGAMSGDLDEEIIWRNGSF</sequence>
<protein>
    <submittedName>
        <fullName evidence="3">PPR: pentatricopeptide repeat domain containing protein</fullName>
    </submittedName>
</protein>
<dbReference type="InterPro" id="IPR051222">
    <property type="entry name" value="PPR/CCM1_RNA-binding"/>
</dbReference>
<dbReference type="Pfam" id="PF13041">
    <property type="entry name" value="PPR_2"/>
    <property type="match status" value="1"/>
</dbReference>
<dbReference type="PANTHER" id="PTHR47942:SF63">
    <property type="entry name" value="PENTATRICOPEPTIDE REPEAT-CONTAINING PROTEIN"/>
    <property type="match status" value="1"/>
</dbReference>
<proteinExistence type="predicted"/>
<keyword evidence="4" id="KW-1185">Reference proteome</keyword>
<reference evidence="3" key="2">
    <citation type="submission" date="2021-04" db="EMBL/GenBank/DDBJ databases">
        <authorList>
            <person name="Podell S."/>
        </authorList>
    </citation>
    <scope>NUCLEOTIDE SEQUENCE</scope>
    <source>
        <strain evidence="3">Hildebrandi</strain>
    </source>
</reference>
<comment type="caution">
    <text evidence="3">The sequence shown here is derived from an EMBL/GenBank/DDBJ whole genome shotgun (WGS) entry which is preliminary data.</text>
</comment>
<keyword evidence="2" id="KW-1133">Transmembrane helix</keyword>
<dbReference type="EMBL" id="JAGRRH010000015">
    <property type="protein sequence ID" value="KAG7356825.1"/>
    <property type="molecule type" value="Genomic_DNA"/>
</dbReference>
<keyword evidence="2" id="KW-0812">Transmembrane</keyword>
<organism evidence="3 4">
    <name type="scientific">Nitzschia inconspicua</name>
    <dbReference type="NCBI Taxonomy" id="303405"/>
    <lineage>
        <taxon>Eukaryota</taxon>
        <taxon>Sar</taxon>
        <taxon>Stramenopiles</taxon>
        <taxon>Ochrophyta</taxon>
        <taxon>Bacillariophyta</taxon>
        <taxon>Bacillariophyceae</taxon>
        <taxon>Bacillariophycidae</taxon>
        <taxon>Bacillariales</taxon>
        <taxon>Bacillariaceae</taxon>
        <taxon>Nitzschia</taxon>
    </lineage>
</organism>
<keyword evidence="2" id="KW-0472">Membrane</keyword>
<dbReference type="PANTHER" id="PTHR47942">
    <property type="entry name" value="TETRATRICOPEPTIDE REPEAT (TPR)-LIKE SUPERFAMILY PROTEIN-RELATED"/>
    <property type="match status" value="1"/>
</dbReference>
<evidence type="ECO:0000256" key="1">
    <source>
        <dbReference type="ARBA" id="ARBA00022737"/>
    </source>
</evidence>
<gene>
    <name evidence="3" type="ORF">IV203_001511</name>
</gene>
<dbReference type="OrthoDB" id="185373at2759"/>
<dbReference type="InterPro" id="IPR002885">
    <property type="entry name" value="PPR_rpt"/>
</dbReference>
<dbReference type="AlphaFoldDB" id="A0A9K3L6Y6"/>
<dbReference type="Proteomes" id="UP000693970">
    <property type="component" value="Unassembled WGS sequence"/>
</dbReference>
<keyword evidence="1" id="KW-0677">Repeat</keyword>
<evidence type="ECO:0000313" key="4">
    <source>
        <dbReference type="Proteomes" id="UP000693970"/>
    </source>
</evidence>